<proteinExistence type="predicted"/>
<organism evidence="2 3">
    <name type="scientific">Beauveria brongniartii RCEF 3172</name>
    <dbReference type="NCBI Taxonomy" id="1081107"/>
    <lineage>
        <taxon>Eukaryota</taxon>
        <taxon>Fungi</taxon>
        <taxon>Dikarya</taxon>
        <taxon>Ascomycota</taxon>
        <taxon>Pezizomycotina</taxon>
        <taxon>Sordariomycetes</taxon>
        <taxon>Hypocreomycetidae</taxon>
        <taxon>Hypocreales</taxon>
        <taxon>Cordycipitaceae</taxon>
        <taxon>Beauveria</taxon>
        <taxon>Beauveria brongniartii</taxon>
    </lineage>
</organism>
<dbReference type="InterPro" id="IPR000086">
    <property type="entry name" value="NUDIX_hydrolase_dom"/>
</dbReference>
<comment type="caution">
    <text evidence="2">The sequence shown here is derived from an EMBL/GenBank/DDBJ whole genome shotgun (WGS) entry which is preliminary data.</text>
</comment>
<reference evidence="2 3" key="1">
    <citation type="journal article" date="2016" name="Genome Biol. Evol.">
        <title>Divergent and convergent evolution of fungal pathogenicity.</title>
        <authorList>
            <person name="Shang Y."/>
            <person name="Xiao G."/>
            <person name="Zheng P."/>
            <person name="Cen K."/>
            <person name="Zhan S."/>
            <person name="Wang C."/>
        </authorList>
    </citation>
    <scope>NUCLEOTIDE SEQUENCE [LARGE SCALE GENOMIC DNA]</scope>
    <source>
        <strain evidence="2 3">RCEF 3172</strain>
    </source>
</reference>
<evidence type="ECO:0000313" key="3">
    <source>
        <dbReference type="Proteomes" id="UP000076863"/>
    </source>
</evidence>
<dbReference type="GO" id="GO:0016787">
    <property type="term" value="F:hydrolase activity"/>
    <property type="evidence" value="ECO:0007669"/>
    <property type="project" value="UniProtKB-KW"/>
</dbReference>
<dbReference type="SUPFAM" id="SSF55811">
    <property type="entry name" value="Nudix"/>
    <property type="match status" value="1"/>
</dbReference>
<keyword evidence="2" id="KW-0378">Hydrolase</keyword>
<dbReference type="PANTHER" id="PTHR43736">
    <property type="entry name" value="ADP-RIBOSE PYROPHOSPHATASE"/>
    <property type="match status" value="1"/>
</dbReference>
<evidence type="ECO:0000313" key="2">
    <source>
        <dbReference type="EMBL" id="OAA50929.1"/>
    </source>
</evidence>
<dbReference type="EMBL" id="AZHA01000002">
    <property type="protein sequence ID" value="OAA50929.1"/>
    <property type="molecule type" value="Genomic_DNA"/>
</dbReference>
<dbReference type="Gene3D" id="3.90.79.10">
    <property type="entry name" value="Nucleoside Triphosphate Pyrophosphohydrolase"/>
    <property type="match status" value="1"/>
</dbReference>
<dbReference type="CDD" id="cd02883">
    <property type="entry name" value="NUDIX_Hydrolase"/>
    <property type="match status" value="1"/>
</dbReference>
<dbReference type="OrthoDB" id="276276at2759"/>
<dbReference type="Pfam" id="PF00293">
    <property type="entry name" value="NUDIX"/>
    <property type="match status" value="1"/>
</dbReference>
<gene>
    <name evidence="2" type="ORF">BBO_00876</name>
</gene>
<keyword evidence="3" id="KW-1185">Reference proteome</keyword>
<dbReference type="Proteomes" id="UP000076863">
    <property type="component" value="Unassembled WGS sequence"/>
</dbReference>
<protein>
    <submittedName>
        <fullName evidence="2">NUDIX hydrolase domain-like protein</fullName>
    </submittedName>
</protein>
<dbReference type="PROSITE" id="PS51462">
    <property type="entry name" value="NUDIX"/>
    <property type="match status" value="1"/>
</dbReference>
<feature type="domain" description="Nudix hydrolase" evidence="1">
    <location>
        <begin position="31"/>
        <end position="170"/>
    </location>
</feature>
<dbReference type="PANTHER" id="PTHR43736:SF1">
    <property type="entry name" value="DIHYDRONEOPTERIN TRIPHOSPHATE DIPHOSPHATASE"/>
    <property type="match status" value="1"/>
</dbReference>
<dbReference type="InterPro" id="IPR015797">
    <property type="entry name" value="NUDIX_hydrolase-like_dom_sf"/>
</dbReference>
<dbReference type="AlphaFoldDB" id="A0A167JXF5"/>
<accession>A0A167JXF5</accession>
<name>A0A167JXF5_9HYPO</name>
<evidence type="ECO:0000259" key="1">
    <source>
        <dbReference type="PROSITE" id="PS51462"/>
    </source>
</evidence>
<sequence length="194" mass="21466">MAGLQFRYHPTVADFAVPKKEYLAAHADGAFGYIATSAIVVDRFAGPDPRVLLLQRAAGDSDPNLWEPAGGACEDDDASILRAAARELWEEAGLEAAFIVGQVGKPHFYLADDDAKRVCQFNFVVLPKEDQEPAVRLDPDEHQRFVWATKAEIEARRVESEGVDLVFTREEVRLSVLQAFDYCPLQSDTNQGEA</sequence>